<keyword evidence="2" id="KW-0521">NADP</keyword>
<dbReference type="PANTHER" id="PTHR42748">
    <property type="entry name" value="NITROGEN METABOLITE REPRESSION PROTEIN NMRA FAMILY MEMBER"/>
    <property type="match status" value="1"/>
</dbReference>
<proteinExistence type="inferred from homology"/>
<dbReference type="PANTHER" id="PTHR42748:SF7">
    <property type="entry name" value="NMRA LIKE REDOX SENSOR 1-RELATED"/>
    <property type="match status" value="1"/>
</dbReference>
<dbReference type="AlphaFoldDB" id="A0A9Q3B9D0"/>
<dbReference type="Gene3D" id="3.40.50.720">
    <property type="entry name" value="NAD(P)-binding Rossmann-like Domain"/>
    <property type="match status" value="1"/>
</dbReference>
<dbReference type="EMBL" id="AVOT02000122">
    <property type="protein sequence ID" value="MBW0461191.1"/>
    <property type="molecule type" value="Genomic_DNA"/>
</dbReference>
<dbReference type="GO" id="GO:0005634">
    <property type="term" value="C:nucleus"/>
    <property type="evidence" value="ECO:0007669"/>
    <property type="project" value="TreeGrafter"/>
</dbReference>
<protein>
    <recommendedName>
        <fullName evidence="3">NmrA-like domain-containing protein</fullName>
    </recommendedName>
</protein>
<dbReference type="Proteomes" id="UP000765509">
    <property type="component" value="Unassembled WGS sequence"/>
</dbReference>
<dbReference type="InterPro" id="IPR036291">
    <property type="entry name" value="NAD(P)-bd_dom_sf"/>
</dbReference>
<feature type="domain" description="NmrA-like" evidence="3">
    <location>
        <begin position="3"/>
        <end position="226"/>
    </location>
</feature>
<comment type="similarity">
    <text evidence="1">Belongs to the NmrA-type oxidoreductase family.</text>
</comment>
<evidence type="ECO:0000313" key="5">
    <source>
        <dbReference type="Proteomes" id="UP000765509"/>
    </source>
</evidence>
<evidence type="ECO:0000259" key="3">
    <source>
        <dbReference type="Pfam" id="PF05368"/>
    </source>
</evidence>
<organism evidence="4 5">
    <name type="scientific">Austropuccinia psidii MF-1</name>
    <dbReference type="NCBI Taxonomy" id="1389203"/>
    <lineage>
        <taxon>Eukaryota</taxon>
        <taxon>Fungi</taxon>
        <taxon>Dikarya</taxon>
        <taxon>Basidiomycota</taxon>
        <taxon>Pucciniomycotina</taxon>
        <taxon>Pucciniomycetes</taxon>
        <taxon>Pucciniales</taxon>
        <taxon>Sphaerophragmiaceae</taxon>
        <taxon>Austropuccinia</taxon>
    </lineage>
</organism>
<dbReference type="InterPro" id="IPR051164">
    <property type="entry name" value="NmrA-like_oxidored"/>
</dbReference>
<dbReference type="OrthoDB" id="9997102at2759"/>
<dbReference type="Pfam" id="PF05368">
    <property type="entry name" value="NmrA"/>
    <property type="match status" value="1"/>
</dbReference>
<dbReference type="InterPro" id="IPR008030">
    <property type="entry name" value="NmrA-like"/>
</dbReference>
<evidence type="ECO:0000313" key="4">
    <source>
        <dbReference type="EMBL" id="MBW0461191.1"/>
    </source>
</evidence>
<name>A0A9Q3B9D0_9BASI</name>
<accession>A0A9Q3B9D0</accession>
<gene>
    <name evidence="4" type="ORF">O181_000906</name>
</gene>
<sequence length="227" mass="25242">MTAILVTGATGKQGGSLIRSLVSREAPFEILAVTRNSQSPSAQRLPQLSPNVKLVEGNLDDPAGIFRNAQKVTKTPIWGVFSVQVCCKALVDEALKQNVKFFIYCSVDRGGEEKSPKSPTNVLHFIHKHKIEQHLMEKSKNTEMQWFILRPTAFYDNLVPGFIGKIFATSYRSALKGKPLQLVATSDIGFFGAEGFLHPEKYAGKSLSLAGDELTYDEFEKIFQQKF</sequence>
<keyword evidence="5" id="KW-1185">Reference proteome</keyword>
<dbReference type="SUPFAM" id="SSF51735">
    <property type="entry name" value="NAD(P)-binding Rossmann-fold domains"/>
    <property type="match status" value="1"/>
</dbReference>
<evidence type="ECO:0000256" key="1">
    <source>
        <dbReference type="ARBA" id="ARBA00006328"/>
    </source>
</evidence>
<reference evidence="4" key="1">
    <citation type="submission" date="2021-03" db="EMBL/GenBank/DDBJ databases">
        <title>Draft genome sequence of rust myrtle Austropuccinia psidii MF-1, a brazilian biotype.</title>
        <authorList>
            <person name="Quecine M.C."/>
            <person name="Pachon D.M.R."/>
            <person name="Bonatelli M.L."/>
            <person name="Correr F.H."/>
            <person name="Franceschini L.M."/>
            <person name="Leite T.F."/>
            <person name="Margarido G.R.A."/>
            <person name="Almeida C.A."/>
            <person name="Ferrarezi J.A."/>
            <person name="Labate C.A."/>
        </authorList>
    </citation>
    <scope>NUCLEOTIDE SEQUENCE</scope>
    <source>
        <strain evidence="4">MF-1</strain>
    </source>
</reference>
<evidence type="ECO:0000256" key="2">
    <source>
        <dbReference type="ARBA" id="ARBA00022857"/>
    </source>
</evidence>
<comment type="caution">
    <text evidence="4">The sequence shown here is derived from an EMBL/GenBank/DDBJ whole genome shotgun (WGS) entry which is preliminary data.</text>
</comment>